<dbReference type="EMBL" id="VIWP01000005">
    <property type="protein sequence ID" value="TWF52166.1"/>
    <property type="molecule type" value="Genomic_DNA"/>
</dbReference>
<dbReference type="OrthoDB" id="8391330at2"/>
<accession>A0A561QPF5</accession>
<protein>
    <recommendedName>
        <fullName evidence="3">DUF2188 domain-containing protein</fullName>
    </recommendedName>
</protein>
<reference evidence="1 2" key="1">
    <citation type="submission" date="2019-06" db="EMBL/GenBank/DDBJ databases">
        <title>Sorghum-associated microbial communities from plants grown in Nebraska, USA.</title>
        <authorList>
            <person name="Schachtman D."/>
        </authorList>
    </citation>
    <scope>NUCLEOTIDE SEQUENCE [LARGE SCALE GENOMIC DNA]</scope>
    <source>
        <strain evidence="1 2">1225</strain>
    </source>
</reference>
<sequence length="78" mass="8745">MQKYCDIIPDATGWIYVIDGVQSASGYHTCELAMRAAEVHLSKNDRLKSKIFRRQSSNGEMVVVSAERSGISRHMLNS</sequence>
<dbReference type="RefSeq" id="WP_145639774.1">
    <property type="nucleotide sequence ID" value="NZ_VIWP01000005.1"/>
</dbReference>
<dbReference type="Proteomes" id="UP000320653">
    <property type="component" value="Unassembled WGS sequence"/>
</dbReference>
<name>A0A561QPF5_9HYPH</name>
<dbReference type="AlphaFoldDB" id="A0A561QPF5"/>
<keyword evidence="2" id="KW-1185">Reference proteome</keyword>
<evidence type="ECO:0000313" key="1">
    <source>
        <dbReference type="EMBL" id="TWF52166.1"/>
    </source>
</evidence>
<gene>
    <name evidence="1" type="ORF">FHW37_105265</name>
</gene>
<proteinExistence type="predicted"/>
<organism evidence="1 2">
    <name type="scientific">Neorhizobium alkalisoli</name>
    <dbReference type="NCBI Taxonomy" id="528178"/>
    <lineage>
        <taxon>Bacteria</taxon>
        <taxon>Pseudomonadati</taxon>
        <taxon>Pseudomonadota</taxon>
        <taxon>Alphaproteobacteria</taxon>
        <taxon>Hyphomicrobiales</taxon>
        <taxon>Rhizobiaceae</taxon>
        <taxon>Rhizobium/Agrobacterium group</taxon>
        <taxon>Neorhizobium</taxon>
    </lineage>
</organism>
<comment type="caution">
    <text evidence="1">The sequence shown here is derived from an EMBL/GenBank/DDBJ whole genome shotgun (WGS) entry which is preliminary data.</text>
</comment>
<evidence type="ECO:0008006" key="3">
    <source>
        <dbReference type="Google" id="ProtNLM"/>
    </source>
</evidence>
<evidence type="ECO:0000313" key="2">
    <source>
        <dbReference type="Proteomes" id="UP000320653"/>
    </source>
</evidence>